<name>A0A6L9LB01_9BACT</name>
<keyword evidence="2" id="KW-1185">Reference proteome</keyword>
<organism evidence="1 2">
    <name type="scientific">Spirosoma terrae</name>
    <dbReference type="NCBI Taxonomy" id="1968276"/>
    <lineage>
        <taxon>Bacteria</taxon>
        <taxon>Pseudomonadati</taxon>
        <taxon>Bacteroidota</taxon>
        <taxon>Cytophagia</taxon>
        <taxon>Cytophagales</taxon>
        <taxon>Cytophagaceae</taxon>
        <taxon>Spirosoma</taxon>
    </lineage>
</organism>
<dbReference type="EMBL" id="JAAFZH010000005">
    <property type="protein sequence ID" value="NDU95983.1"/>
    <property type="molecule type" value="Genomic_DNA"/>
</dbReference>
<reference evidence="1 2" key="1">
    <citation type="submission" date="2020-02" db="EMBL/GenBank/DDBJ databases">
        <title>Draft genome sequence of two Spirosoma agri KCTC 52727 and Spirosoma terrae KCTC 52035.</title>
        <authorList>
            <person name="Rojas J."/>
            <person name="Ambika Manirajan B."/>
            <person name="Suarez C."/>
            <person name="Ratering S."/>
            <person name="Schnell S."/>
        </authorList>
    </citation>
    <scope>NUCLEOTIDE SEQUENCE [LARGE SCALE GENOMIC DNA]</scope>
    <source>
        <strain evidence="1 2">KCTC 52035</strain>
    </source>
</reference>
<dbReference type="Gene3D" id="3.20.20.80">
    <property type="entry name" value="Glycosidases"/>
    <property type="match status" value="1"/>
</dbReference>
<sequence>MKRLTLTKEWLLACLACLPIATLTGQSIKRSNIPAPAFEVTGSIYPWDVHDEGIDLLLDNMTSIAGVNSVYLIAVMHQEHRPFNNDNLPGTFTFIHNPARSFWDAEDSRAYFKPQLDLYGKIKPLMSSQDWLTNTDWLKLVLDKAHARGLRAGVEVSHTYIPVEVLNAHPECKQRDINNQSVDRPCTNHPDVREYLVTLYGDLAKNYDVDYIQTCMLLFSRSDEPTKGGSCFCDACKHKAKSMGFDLEAAMPILKDNPHAEPQLTNWRNFRKSCTTDIYKAVTDRIHQENPRIDFRLNDLNDRTSGLTLEDLKNNINSVHLSTHTEQNGYQKTDRKSRILTTKYFMGNDIPIIPGVPTRLLTTPEIIKSSIKISVDNGAKGIGIKHYDGSTYSNLRAVRNGLSEAGVSGFSPVLGMEVENMDLSGFSADKFLIEPCVQTTGTGTASSTFGNATGLYNAIVSYADQKGGQGTLTLYVAGKPKASWKLTEDVDCWRRKTIPNLKINKGDEIKLVGVANGSETVRVDFIEFIPQTITAKAR</sequence>
<protein>
    <submittedName>
        <fullName evidence="1">Uncharacterized protein</fullName>
    </submittedName>
</protein>
<dbReference type="SUPFAM" id="SSF51445">
    <property type="entry name" value="(Trans)glycosidases"/>
    <property type="match status" value="1"/>
</dbReference>
<proteinExistence type="predicted"/>
<accession>A0A6L9LB01</accession>
<dbReference type="RefSeq" id="WP_163949122.1">
    <property type="nucleotide sequence ID" value="NZ_JAAFZH010000005.1"/>
</dbReference>
<evidence type="ECO:0000313" key="1">
    <source>
        <dbReference type="EMBL" id="NDU95983.1"/>
    </source>
</evidence>
<dbReference type="AlphaFoldDB" id="A0A6L9LB01"/>
<evidence type="ECO:0000313" key="2">
    <source>
        <dbReference type="Proteomes" id="UP000474175"/>
    </source>
</evidence>
<gene>
    <name evidence="1" type="ORF">GK108_13960</name>
</gene>
<dbReference type="InterPro" id="IPR017853">
    <property type="entry name" value="GH"/>
</dbReference>
<dbReference type="CDD" id="cd02795">
    <property type="entry name" value="CBM6-CBM35-CBM36_like"/>
    <property type="match status" value="1"/>
</dbReference>
<comment type="caution">
    <text evidence="1">The sequence shown here is derived from an EMBL/GenBank/DDBJ whole genome shotgun (WGS) entry which is preliminary data.</text>
</comment>
<dbReference type="Proteomes" id="UP000474175">
    <property type="component" value="Unassembled WGS sequence"/>
</dbReference>